<name>A0A9Q3CHE2_9BASI</name>
<reference evidence="1" key="1">
    <citation type="submission" date="2021-03" db="EMBL/GenBank/DDBJ databases">
        <title>Draft genome sequence of rust myrtle Austropuccinia psidii MF-1, a brazilian biotype.</title>
        <authorList>
            <person name="Quecine M.C."/>
            <person name="Pachon D.M.R."/>
            <person name="Bonatelli M.L."/>
            <person name="Correr F.H."/>
            <person name="Franceschini L.M."/>
            <person name="Leite T.F."/>
            <person name="Margarido G.R.A."/>
            <person name="Almeida C.A."/>
            <person name="Ferrarezi J.A."/>
            <person name="Labate C.A."/>
        </authorList>
    </citation>
    <scope>NUCLEOTIDE SEQUENCE</scope>
    <source>
        <strain evidence="1">MF-1</strain>
    </source>
</reference>
<organism evidence="1 2">
    <name type="scientific">Austropuccinia psidii MF-1</name>
    <dbReference type="NCBI Taxonomy" id="1389203"/>
    <lineage>
        <taxon>Eukaryota</taxon>
        <taxon>Fungi</taxon>
        <taxon>Dikarya</taxon>
        <taxon>Basidiomycota</taxon>
        <taxon>Pucciniomycotina</taxon>
        <taxon>Pucciniomycetes</taxon>
        <taxon>Pucciniales</taxon>
        <taxon>Sphaerophragmiaceae</taxon>
        <taxon>Austropuccinia</taxon>
    </lineage>
</organism>
<evidence type="ECO:0000313" key="1">
    <source>
        <dbReference type="EMBL" id="MBW0485384.1"/>
    </source>
</evidence>
<dbReference type="EMBL" id="AVOT02008136">
    <property type="protein sequence ID" value="MBW0485384.1"/>
    <property type="molecule type" value="Genomic_DNA"/>
</dbReference>
<dbReference type="Proteomes" id="UP000765509">
    <property type="component" value="Unassembled WGS sequence"/>
</dbReference>
<evidence type="ECO:0008006" key="3">
    <source>
        <dbReference type="Google" id="ProtNLM"/>
    </source>
</evidence>
<sequence>MCPFYAEMDVLFGHNPNVTPIASYDSQGKDSLNGYDDDDDVLLYKENNLLDSPLNLDPLLNNDDDLVQVENLKDESQSKAITQSTQKHNQALTPNFNYKSGSRKSPMDMFAPTYANLLESQQKACETSENALLEWDRESWNEEKVRNMEKQCFEEVKFQKQMEFEQKQHTKKQEFEKEKWNQECELKEKQCQMDLTIVALLSSRLISELEHIVTLINKK</sequence>
<dbReference type="AlphaFoldDB" id="A0A9Q3CHE2"/>
<comment type="caution">
    <text evidence="1">The sequence shown here is derived from an EMBL/GenBank/DDBJ whole genome shotgun (WGS) entry which is preliminary data.</text>
</comment>
<protein>
    <recommendedName>
        <fullName evidence="3">No apical meristem-associated C-terminal domain-containing protein</fullName>
    </recommendedName>
</protein>
<accession>A0A9Q3CHE2</accession>
<keyword evidence="2" id="KW-1185">Reference proteome</keyword>
<proteinExistence type="predicted"/>
<evidence type="ECO:0000313" key="2">
    <source>
        <dbReference type="Proteomes" id="UP000765509"/>
    </source>
</evidence>
<gene>
    <name evidence="1" type="ORF">O181_025099</name>
</gene>